<feature type="transmembrane region" description="Helical" evidence="6">
    <location>
        <begin position="145"/>
        <end position="164"/>
    </location>
</feature>
<dbReference type="Pfam" id="PF00072">
    <property type="entry name" value="Response_reg"/>
    <property type="match status" value="1"/>
</dbReference>
<evidence type="ECO:0000313" key="9">
    <source>
        <dbReference type="EMBL" id="TVO68600.1"/>
    </source>
</evidence>
<dbReference type="FunFam" id="3.30.565.10:FF:000010">
    <property type="entry name" value="Sensor histidine kinase RcsC"/>
    <property type="match status" value="1"/>
</dbReference>
<dbReference type="SMART" id="SM00448">
    <property type="entry name" value="REC"/>
    <property type="match status" value="1"/>
</dbReference>
<feature type="modified residue" description="4-aspartylphosphate" evidence="5">
    <location>
        <position position="683"/>
    </location>
</feature>
<dbReference type="Gene3D" id="3.30.565.10">
    <property type="entry name" value="Histidine kinase-like ATPase, C-terminal domain"/>
    <property type="match status" value="1"/>
</dbReference>
<protein>
    <recommendedName>
        <fullName evidence="2">histidine kinase</fullName>
        <ecNumber evidence="2">2.7.13.3</ecNumber>
    </recommendedName>
</protein>
<dbReference type="EC" id="2.7.13.3" evidence="2"/>
<dbReference type="Pfam" id="PF02518">
    <property type="entry name" value="HATPase_c"/>
    <property type="match status" value="1"/>
</dbReference>
<dbReference type="PROSITE" id="PS50109">
    <property type="entry name" value="HIS_KIN"/>
    <property type="match status" value="1"/>
</dbReference>
<dbReference type="InterPro" id="IPR005467">
    <property type="entry name" value="His_kinase_dom"/>
</dbReference>
<dbReference type="InterPro" id="IPR004358">
    <property type="entry name" value="Sig_transdc_His_kin-like_C"/>
</dbReference>
<dbReference type="CDD" id="cd16922">
    <property type="entry name" value="HATPase_EvgS-ArcB-TorS-like"/>
    <property type="match status" value="1"/>
</dbReference>
<dbReference type="OrthoDB" id="9810730at2"/>
<dbReference type="InterPro" id="IPR011006">
    <property type="entry name" value="CheY-like_superfamily"/>
</dbReference>
<dbReference type="SMART" id="SM00388">
    <property type="entry name" value="HisKA"/>
    <property type="match status" value="1"/>
</dbReference>
<dbReference type="InterPro" id="IPR036890">
    <property type="entry name" value="HATPase_C_sf"/>
</dbReference>
<evidence type="ECO:0000256" key="6">
    <source>
        <dbReference type="SAM" id="Phobius"/>
    </source>
</evidence>
<organism evidence="9 10">
    <name type="scientific">Sedimenticola selenatireducens</name>
    <dbReference type="NCBI Taxonomy" id="191960"/>
    <lineage>
        <taxon>Bacteria</taxon>
        <taxon>Pseudomonadati</taxon>
        <taxon>Pseudomonadota</taxon>
        <taxon>Gammaproteobacteria</taxon>
        <taxon>Chromatiales</taxon>
        <taxon>Sedimenticolaceae</taxon>
        <taxon>Sedimenticola</taxon>
    </lineage>
</organism>
<dbReference type="SUPFAM" id="SSF55874">
    <property type="entry name" value="ATPase domain of HSP90 chaperone/DNA topoisomerase II/histidine kinase"/>
    <property type="match status" value="1"/>
</dbReference>
<accession>A0A557RTW5</accession>
<evidence type="ECO:0000256" key="2">
    <source>
        <dbReference type="ARBA" id="ARBA00012438"/>
    </source>
</evidence>
<proteinExistence type="predicted"/>
<dbReference type="InterPro" id="IPR036097">
    <property type="entry name" value="HisK_dim/P_sf"/>
</dbReference>
<dbReference type="SUPFAM" id="SSF52172">
    <property type="entry name" value="CheY-like"/>
    <property type="match status" value="1"/>
</dbReference>
<gene>
    <name evidence="9" type="ORF">FHP88_18705</name>
</gene>
<dbReference type="EMBL" id="VMNH01000034">
    <property type="protein sequence ID" value="TVO68600.1"/>
    <property type="molecule type" value="Genomic_DNA"/>
</dbReference>
<dbReference type="Proteomes" id="UP000316649">
    <property type="component" value="Unassembled WGS sequence"/>
</dbReference>
<dbReference type="CDD" id="cd00082">
    <property type="entry name" value="HisKA"/>
    <property type="match status" value="1"/>
</dbReference>
<feature type="domain" description="Histidine kinase" evidence="7">
    <location>
        <begin position="271"/>
        <end position="490"/>
    </location>
</feature>
<evidence type="ECO:0000259" key="8">
    <source>
        <dbReference type="PROSITE" id="PS50110"/>
    </source>
</evidence>
<evidence type="ECO:0000256" key="5">
    <source>
        <dbReference type="PROSITE-ProRule" id="PRU00169"/>
    </source>
</evidence>
<dbReference type="Gene3D" id="3.40.50.2300">
    <property type="match status" value="1"/>
</dbReference>
<dbReference type="InterPro" id="IPR001789">
    <property type="entry name" value="Sig_transdc_resp-reg_receiver"/>
</dbReference>
<dbReference type="InterPro" id="IPR003594">
    <property type="entry name" value="HATPase_dom"/>
</dbReference>
<dbReference type="PANTHER" id="PTHR45339">
    <property type="entry name" value="HYBRID SIGNAL TRANSDUCTION HISTIDINE KINASE J"/>
    <property type="match status" value="1"/>
</dbReference>
<keyword evidence="10" id="KW-1185">Reference proteome</keyword>
<keyword evidence="6" id="KW-1133">Transmembrane helix</keyword>
<keyword evidence="6" id="KW-0472">Membrane</keyword>
<keyword evidence="4" id="KW-0902">Two-component regulatory system</keyword>
<comment type="catalytic activity">
    <reaction evidence="1">
        <text>ATP + protein L-histidine = ADP + protein N-phospho-L-histidine.</text>
        <dbReference type="EC" id="2.7.13.3"/>
    </reaction>
</comment>
<feature type="transmembrane region" description="Helical" evidence="6">
    <location>
        <begin position="6"/>
        <end position="27"/>
    </location>
</feature>
<dbReference type="InterPro" id="IPR003661">
    <property type="entry name" value="HisK_dim/P_dom"/>
</dbReference>
<evidence type="ECO:0000313" key="10">
    <source>
        <dbReference type="Proteomes" id="UP000316649"/>
    </source>
</evidence>
<evidence type="ECO:0000256" key="4">
    <source>
        <dbReference type="ARBA" id="ARBA00023012"/>
    </source>
</evidence>
<keyword evidence="3 5" id="KW-0597">Phosphoprotein</keyword>
<name>A0A557RTW5_9GAMM</name>
<dbReference type="Pfam" id="PF00512">
    <property type="entry name" value="HisKA"/>
    <property type="match status" value="1"/>
</dbReference>
<dbReference type="SUPFAM" id="SSF47384">
    <property type="entry name" value="Homodimeric domain of signal transducing histidine kinase"/>
    <property type="match status" value="1"/>
</dbReference>
<sequence length="759" mass="83882">MNLTLRITAILFTVLTIVLLVFGWVSVKQERQVLEQLLDRQGHSIASTVSMFSVNALLEENYSLLNTVLTSIGKGNENILSIKVRRNGEIVASYQSGLPIGGRSFQSNIMHNTEDGTLVSKEGEVDLQLSEDENHRLIEESIRGIWAFVLTLFAILAVSLSLILRRTIFSRLEEVSRFAESITPYQALSFFNSRETHSRNDSFNQQPKIDVIDRLKQNLEVMHDAVTEKEILLRQYNKGLEREVADRTADLRLAKEKAESSDQAKSRFLASMSHEIRTPLNGIAGYTQLLKKTPLDSEQQQYLTAVSYSQNALQKVVDDILHYSANASGQVTCSQIAFDLNTLLEELVERMSPKARAKGLTLCLGVHSNIATKVEGDPKKLAQVLTKLIENAIKFTDHGYVSIWVEPVQHTGKGLLFLVEDSGIGITALKKDELFKAFSQADSSMSRRFGGSGLGLAIAKQLVDAMDGEIGYKSVPGHGSSFWIRLDLKQSATEAAPFALDQELIGKVVSLDDESILSRRALRHKLLRLGMRVEVVEGPLGQQVSSDCSVIHLTNEKAVKEVISKRDGYNAQRPPLYLITPVLMDRFGCDFPASVHLYSSHISLSKLRLSLIGLLSGAVPSTRADLVVNTRPSRLLVVDDDSVTRLFVVAILKEQGVEVLQAENGAEAIDLASKHSVDLILMDIKMPGMSGHEAAQEIRQIGGYSHVPIIAMTSYSNSPTLDTLLEQSMDDCLAKPFEESDLLSIVGKWTRQAGEAHSF</sequence>
<dbReference type="GO" id="GO:0000155">
    <property type="term" value="F:phosphorelay sensor kinase activity"/>
    <property type="evidence" value="ECO:0007669"/>
    <property type="project" value="InterPro"/>
</dbReference>
<feature type="domain" description="Response regulatory" evidence="8">
    <location>
        <begin position="634"/>
        <end position="750"/>
    </location>
</feature>
<keyword evidence="6" id="KW-0812">Transmembrane</keyword>
<reference evidence="9 10" key="1">
    <citation type="submission" date="2019-07" db="EMBL/GenBank/DDBJ databases">
        <title>The pathways for chlorine oxyanion respiration interact through the shared metabolite chlorate.</title>
        <authorList>
            <person name="Barnum T.P."/>
            <person name="Cheng Y."/>
            <person name="Hill K.A."/>
            <person name="Lucas L.N."/>
            <person name="Carlson H.K."/>
            <person name="Coates J.D."/>
        </authorList>
    </citation>
    <scope>NUCLEOTIDE SEQUENCE [LARGE SCALE GENOMIC DNA]</scope>
    <source>
        <strain evidence="9 10">BK-1</strain>
    </source>
</reference>
<dbReference type="PRINTS" id="PR00344">
    <property type="entry name" value="BCTRLSENSOR"/>
</dbReference>
<dbReference type="CDD" id="cd17546">
    <property type="entry name" value="REC_hyHK_CKI1_RcsC-like"/>
    <property type="match status" value="1"/>
</dbReference>
<dbReference type="PROSITE" id="PS50110">
    <property type="entry name" value="RESPONSE_REGULATORY"/>
    <property type="match status" value="1"/>
</dbReference>
<evidence type="ECO:0000256" key="1">
    <source>
        <dbReference type="ARBA" id="ARBA00000085"/>
    </source>
</evidence>
<dbReference type="AlphaFoldDB" id="A0A557RTW5"/>
<comment type="caution">
    <text evidence="9">The sequence shown here is derived from an EMBL/GenBank/DDBJ whole genome shotgun (WGS) entry which is preliminary data.</text>
</comment>
<dbReference type="SMART" id="SM00387">
    <property type="entry name" value="HATPase_c"/>
    <property type="match status" value="1"/>
</dbReference>
<dbReference type="PANTHER" id="PTHR45339:SF1">
    <property type="entry name" value="HYBRID SIGNAL TRANSDUCTION HISTIDINE KINASE J"/>
    <property type="match status" value="1"/>
</dbReference>
<evidence type="ECO:0000256" key="3">
    <source>
        <dbReference type="ARBA" id="ARBA00022553"/>
    </source>
</evidence>
<dbReference type="RefSeq" id="WP_144360673.1">
    <property type="nucleotide sequence ID" value="NZ_VMNH01000034.1"/>
</dbReference>
<evidence type="ECO:0000259" key="7">
    <source>
        <dbReference type="PROSITE" id="PS50109"/>
    </source>
</evidence>
<dbReference type="Gene3D" id="1.10.287.130">
    <property type="match status" value="1"/>
</dbReference>